<dbReference type="Proteomes" id="UP000297429">
    <property type="component" value="Unassembled WGS sequence"/>
</dbReference>
<protein>
    <submittedName>
        <fullName evidence="2">Uncharacterized protein</fullName>
    </submittedName>
</protein>
<dbReference type="EMBL" id="RCCK01000011">
    <property type="protein sequence ID" value="RLJ77572.1"/>
    <property type="molecule type" value="Genomic_DNA"/>
</dbReference>
<sequence length="136" mass="14226">MQQQSDSPNTGGTPVVPDNQPAAAPSMSPYQAMQQQISDLKSQIATIQQQAIQAMQSQVDSSFQALAASSLQMVNDQAQPQAATAVIPVSPPLINPIQQAMNTVNTNVDAAMLAAQQSVQNAESIINNPAQQNAGN</sequence>
<proteinExistence type="predicted"/>
<feature type="compositionally biased region" description="Polar residues" evidence="1">
    <location>
        <begin position="1"/>
        <end position="12"/>
    </location>
</feature>
<gene>
    <name evidence="2" type="ORF">BCL90_2668</name>
    <name evidence="3" type="ORF">E3V97_04005</name>
</gene>
<dbReference type="RefSeq" id="WP_121284321.1">
    <property type="nucleotide sequence ID" value="NZ_RCCK01000011.1"/>
</dbReference>
<evidence type="ECO:0000313" key="3">
    <source>
        <dbReference type="EMBL" id="TFB33218.1"/>
    </source>
</evidence>
<dbReference type="Proteomes" id="UP000273898">
    <property type="component" value="Unassembled WGS sequence"/>
</dbReference>
<dbReference type="AlphaFoldDB" id="A0A497Y452"/>
<dbReference type="EMBL" id="SOPX01000001">
    <property type="protein sequence ID" value="TFB33218.1"/>
    <property type="molecule type" value="Genomic_DNA"/>
</dbReference>
<accession>A0A497Y452</accession>
<keyword evidence="5" id="KW-1185">Reference proteome</keyword>
<evidence type="ECO:0000256" key="1">
    <source>
        <dbReference type="SAM" id="MobiDB-lite"/>
    </source>
</evidence>
<organism evidence="2 4">
    <name type="scientific">Pedobacter alluvionis</name>
    <dbReference type="NCBI Taxonomy" id="475253"/>
    <lineage>
        <taxon>Bacteria</taxon>
        <taxon>Pseudomonadati</taxon>
        <taxon>Bacteroidota</taxon>
        <taxon>Sphingobacteriia</taxon>
        <taxon>Sphingobacteriales</taxon>
        <taxon>Sphingobacteriaceae</taxon>
        <taxon>Pedobacter</taxon>
    </lineage>
</organism>
<feature type="region of interest" description="Disordered" evidence="1">
    <location>
        <begin position="1"/>
        <end position="35"/>
    </location>
</feature>
<reference evidence="3 5" key="2">
    <citation type="submission" date="2019-03" db="EMBL/GenBank/DDBJ databases">
        <authorList>
            <person name="He R.-H."/>
        </authorList>
    </citation>
    <scope>NUCLEOTIDE SEQUENCE [LARGE SCALE GENOMIC DNA]</scope>
    <source>
        <strain evidence="3 5">DSM 19624</strain>
    </source>
</reference>
<comment type="caution">
    <text evidence="2">The sequence shown here is derived from an EMBL/GenBank/DDBJ whole genome shotgun (WGS) entry which is preliminary data.</text>
</comment>
<reference evidence="2 4" key="1">
    <citation type="submission" date="2018-10" db="EMBL/GenBank/DDBJ databases">
        <title>Genomic Encyclopedia of Archaeal and Bacterial Type Strains, Phase II (KMG-II): from individual species to whole genera.</title>
        <authorList>
            <person name="Goeker M."/>
        </authorList>
    </citation>
    <scope>NUCLEOTIDE SEQUENCE [LARGE SCALE GENOMIC DNA]</scope>
    <source>
        <strain evidence="2 4">DSM 19624</strain>
    </source>
</reference>
<dbReference type="OrthoDB" id="770465at2"/>
<evidence type="ECO:0000313" key="4">
    <source>
        <dbReference type="Proteomes" id="UP000273898"/>
    </source>
</evidence>
<evidence type="ECO:0000313" key="2">
    <source>
        <dbReference type="EMBL" id="RLJ77572.1"/>
    </source>
</evidence>
<name>A0A497Y452_9SPHI</name>
<evidence type="ECO:0000313" key="5">
    <source>
        <dbReference type="Proteomes" id="UP000297429"/>
    </source>
</evidence>